<organism evidence="2 3">
    <name type="scientific">Algoriphagus alkaliphilus</name>
    <dbReference type="NCBI Taxonomy" id="279824"/>
    <lineage>
        <taxon>Bacteria</taxon>
        <taxon>Pseudomonadati</taxon>
        <taxon>Bacteroidota</taxon>
        <taxon>Cytophagia</taxon>
        <taxon>Cytophagales</taxon>
        <taxon>Cyclobacteriaceae</taxon>
        <taxon>Algoriphagus</taxon>
    </lineage>
</organism>
<reference evidence="3" key="1">
    <citation type="submission" date="2016-10" db="EMBL/GenBank/DDBJ databases">
        <authorList>
            <person name="Varghese N."/>
            <person name="Submissions S."/>
        </authorList>
    </citation>
    <scope>NUCLEOTIDE SEQUENCE [LARGE SCALE GENOMIC DNA]</scope>
    <source>
        <strain evidence="3">DSM 22703</strain>
    </source>
</reference>
<proteinExistence type="predicted"/>
<dbReference type="InterPro" id="IPR025348">
    <property type="entry name" value="DUF4252"/>
</dbReference>
<feature type="signal peptide" evidence="1">
    <location>
        <begin position="1"/>
        <end position="20"/>
    </location>
</feature>
<dbReference type="RefSeq" id="WP_092729061.1">
    <property type="nucleotide sequence ID" value="NZ_FMXE01000007.1"/>
</dbReference>
<keyword evidence="1" id="KW-0732">Signal</keyword>
<keyword evidence="3" id="KW-1185">Reference proteome</keyword>
<dbReference type="EMBL" id="FMXE01000007">
    <property type="protein sequence ID" value="SDA60070.1"/>
    <property type="molecule type" value="Genomic_DNA"/>
</dbReference>
<evidence type="ECO:0008006" key="4">
    <source>
        <dbReference type="Google" id="ProtNLM"/>
    </source>
</evidence>
<dbReference type="Pfam" id="PF14060">
    <property type="entry name" value="DUF4252"/>
    <property type="match status" value="1"/>
</dbReference>
<dbReference type="AlphaFoldDB" id="A0A1G5WQ43"/>
<dbReference type="STRING" id="279824.SAMN03080617_01221"/>
<feature type="chain" id="PRO_5011740835" description="DUF4252 domain-containing protein" evidence="1">
    <location>
        <begin position="21"/>
        <end position="181"/>
    </location>
</feature>
<evidence type="ECO:0000313" key="3">
    <source>
        <dbReference type="Proteomes" id="UP000198756"/>
    </source>
</evidence>
<dbReference type="Proteomes" id="UP000198756">
    <property type="component" value="Unassembled WGS sequence"/>
</dbReference>
<protein>
    <recommendedName>
        <fullName evidence="4">DUF4252 domain-containing protein</fullName>
    </recommendedName>
</protein>
<sequence length="181" mass="20196">MKKTYIILFFLLGLTTASYAQEDAIQKFFSKYLEDDRFSRVYISPKMMQMAGGFLKSSSGGDAEAQELGKLISKVKGIRILSADGIEGMPLYKEAMSTLNKNQYEELMDVQEKGTSLKFMIREEAGLIRELMMVTGDTKSFTLLSMLGAFTYEDLNMLAEKTNLPGMDKYGKGSKGPKGPK</sequence>
<dbReference type="OrthoDB" id="1118838at2"/>
<accession>A0A1G5WQ43</accession>
<evidence type="ECO:0000313" key="2">
    <source>
        <dbReference type="EMBL" id="SDA60070.1"/>
    </source>
</evidence>
<name>A0A1G5WQ43_9BACT</name>
<gene>
    <name evidence="2" type="ORF">SAMN03080617_01221</name>
</gene>
<evidence type="ECO:0000256" key="1">
    <source>
        <dbReference type="SAM" id="SignalP"/>
    </source>
</evidence>